<dbReference type="InterPro" id="IPR050425">
    <property type="entry name" value="NAD(P)_dehydrat-like"/>
</dbReference>
<gene>
    <name evidence="5" type="ORF">F53441_12811</name>
</gene>
<evidence type="ECO:0000259" key="4">
    <source>
        <dbReference type="Pfam" id="PF01370"/>
    </source>
</evidence>
<dbReference type="Pfam" id="PF01370">
    <property type="entry name" value="Epimerase"/>
    <property type="match status" value="1"/>
</dbReference>
<evidence type="ECO:0000313" key="5">
    <source>
        <dbReference type="EMBL" id="KAF4438423.1"/>
    </source>
</evidence>
<proteinExistence type="inferred from homology"/>
<dbReference type="OrthoDB" id="2735536at2759"/>
<reference evidence="5" key="1">
    <citation type="submission" date="2020-01" db="EMBL/GenBank/DDBJ databases">
        <title>Identification and distribution of gene clusters putatively required for synthesis of sphingolipid metabolism inhibitors in phylogenetically diverse species of the filamentous fungus Fusarium.</title>
        <authorList>
            <person name="Kim H.-S."/>
            <person name="Busman M."/>
            <person name="Brown D.W."/>
            <person name="Divon H."/>
            <person name="Uhlig S."/>
            <person name="Proctor R.H."/>
        </authorList>
    </citation>
    <scope>NUCLEOTIDE SEQUENCE</scope>
    <source>
        <strain evidence="5">NRRL 53441</strain>
    </source>
</reference>
<name>A0A8H4NMI4_9HYPO</name>
<dbReference type="AlphaFoldDB" id="A0A8H4NMI4"/>
<comment type="caution">
    <text evidence="5">The sequence shown here is derived from an EMBL/GenBank/DDBJ whole genome shotgun (WGS) entry which is preliminary data.</text>
</comment>
<evidence type="ECO:0000256" key="2">
    <source>
        <dbReference type="ARBA" id="ARBA00023445"/>
    </source>
</evidence>
<dbReference type="EMBL" id="JAADJG010000730">
    <property type="protein sequence ID" value="KAF4438423.1"/>
    <property type="molecule type" value="Genomic_DNA"/>
</dbReference>
<dbReference type="Gene3D" id="3.40.50.720">
    <property type="entry name" value="NAD(P)-binding Rossmann-like Domain"/>
    <property type="match status" value="1"/>
</dbReference>
<accession>A0A8H4NMI4</accession>
<feature type="compositionally biased region" description="Polar residues" evidence="3">
    <location>
        <begin position="375"/>
        <end position="387"/>
    </location>
</feature>
<dbReference type="GO" id="GO:0016616">
    <property type="term" value="F:oxidoreductase activity, acting on the CH-OH group of donors, NAD or NADP as acceptor"/>
    <property type="evidence" value="ECO:0007669"/>
    <property type="project" value="TreeGrafter"/>
</dbReference>
<dbReference type="Proteomes" id="UP000605986">
    <property type="component" value="Unassembled WGS sequence"/>
</dbReference>
<evidence type="ECO:0000256" key="1">
    <source>
        <dbReference type="ARBA" id="ARBA00023002"/>
    </source>
</evidence>
<dbReference type="InterPro" id="IPR036291">
    <property type="entry name" value="NAD(P)-bd_dom_sf"/>
</dbReference>
<keyword evidence="1" id="KW-0560">Oxidoreductase</keyword>
<evidence type="ECO:0000313" key="6">
    <source>
        <dbReference type="Proteomes" id="UP000605986"/>
    </source>
</evidence>
<dbReference type="SUPFAM" id="SSF51735">
    <property type="entry name" value="NAD(P)-binding Rossmann-fold domains"/>
    <property type="match status" value="1"/>
</dbReference>
<dbReference type="PANTHER" id="PTHR10366">
    <property type="entry name" value="NAD DEPENDENT EPIMERASE/DEHYDRATASE"/>
    <property type="match status" value="1"/>
</dbReference>
<feature type="domain" description="NAD-dependent epimerase/dehydratase" evidence="4">
    <location>
        <begin position="14"/>
        <end position="264"/>
    </location>
</feature>
<dbReference type="PANTHER" id="PTHR10366:SF562">
    <property type="entry name" value="ALDEHYDE REDUCTASE II (AFU_ORTHOLOGUE AFUA_1G11360)"/>
    <property type="match status" value="1"/>
</dbReference>
<comment type="similarity">
    <text evidence="2">Belongs to the NAD(P)-dependent epimerase/dehydratase family. Dihydroflavonol-4-reductase subfamily.</text>
</comment>
<feature type="region of interest" description="Disordered" evidence="3">
    <location>
        <begin position="366"/>
        <end position="387"/>
    </location>
</feature>
<evidence type="ECO:0000256" key="3">
    <source>
        <dbReference type="SAM" id="MobiDB-lite"/>
    </source>
</evidence>
<organism evidence="5 6">
    <name type="scientific">Fusarium austroafricanum</name>
    <dbReference type="NCBI Taxonomy" id="2364996"/>
    <lineage>
        <taxon>Eukaryota</taxon>
        <taxon>Fungi</taxon>
        <taxon>Dikarya</taxon>
        <taxon>Ascomycota</taxon>
        <taxon>Pezizomycotina</taxon>
        <taxon>Sordariomycetes</taxon>
        <taxon>Hypocreomycetidae</taxon>
        <taxon>Hypocreales</taxon>
        <taxon>Nectriaceae</taxon>
        <taxon>Fusarium</taxon>
        <taxon>Fusarium concolor species complex</taxon>
    </lineage>
</organism>
<dbReference type="InterPro" id="IPR001509">
    <property type="entry name" value="Epimerase_deHydtase"/>
</dbReference>
<protein>
    <recommendedName>
        <fullName evidence="4">NAD-dependent epimerase/dehydratase domain-containing protein</fullName>
    </recommendedName>
</protein>
<keyword evidence="6" id="KW-1185">Reference proteome</keyword>
<sequence length="680" mass="75845">MSEHPTAIPNGSLVLVTAANGHTGSHIVFELLKRGFKVRGTVRDLESSQWLVNDKFVSPYAKRGDLELVVADTSKPNDFDKAVKGVAAIIHVAVIGDLVPDPNVSIPATIESALSVCRSAAKEPSVKRFVFTSTFWAATFPVPGVADTITNLDTWNDSAIEAAWAPPPYGADRILPVYFAAKAEAEKAVWKFVNDEKVPWVVNSVSPCVILGDPRDDKHLRSVPPQLIEQLYLGKTERLQTPAMYYSHVTDLAIIHVAAVIDPEVQGQRIQVLAESYTWNDCLDILRKAYPNKKFVDNFISGDPKLMYNIENDIAPGLLKKWAGRDWISLETSITEVVDYLIKKMENIIAAKESRSLVTKQTTLVKRRGRGRLPKNQSSGDQQKFQPGTLQFINTAHPDEVTNANSIRLIRSHAAKLARALLKEKKQNADDELSKQDLSGPMRHYLEHEDEDESASTEQLISTTRYRKIMPRREEIDQHCSRSSSPIQLIGGARSDAYTTFARPLSDDEQYLFDFYLNYVISYGYKACYVPEDEEYFRYLMRYIWVPNAMAKASLMAAIFQVACRNYVAATDNSLSSKFGVKKIQYHLTCIQMAKEAIDSEIIATDTTIALVMLMASEAFLEGDLKAYWSHGAGVMKMVRARGGVDKLGMSGFLTRTVTESIYLTRTNMVAGPDAPGSNH</sequence>